<dbReference type="Proteomes" id="UP000011115">
    <property type="component" value="Unassembled WGS sequence"/>
</dbReference>
<organism evidence="1 2">
    <name type="scientific">Solanum tuberosum</name>
    <name type="common">Potato</name>
    <dbReference type="NCBI Taxonomy" id="4113"/>
    <lineage>
        <taxon>Eukaryota</taxon>
        <taxon>Viridiplantae</taxon>
        <taxon>Streptophyta</taxon>
        <taxon>Embryophyta</taxon>
        <taxon>Tracheophyta</taxon>
        <taxon>Spermatophyta</taxon>
        <taxon>Magnoliopsida</taxon>
        <taxon>eudicotyledons</taxon>
        <taxon>Gunneridae</taxon>
        <taxon>Pentapetalae</taxon>
        <taxon>asterids</taxon>
        <taxon>lamiids</taxon>
        <taxon>Solanales</taxon>
        <taxon>Solanaceae</taxon>
        <taxon>Solanoideae</taxon>
        <taxon>Solaneae</taxon>
        <taxon>Solanum</taxon>
    </lineage>
</organism>
<name>M1DEQ4_SOLTU</name>
<dbReference type="PaxDb" id="4113-PGSC0003DMT400087866"/>
<keyword evidence="2" id="KW-1185">Reference proteome</keyword>
<proteinExistence type="predicted"/>
<evidence type="ECO:0000313" key="1">
    <source>
        <dbReference type="EnsemblPlants" id="PGSC0003DMT400087866"/>
    </source>
</evidence>
<reference evidence="2" key="1">
    <citation type="journal article" date="2011" name="Nature">
        <title>Genome sequence and analysis of the tuber crop potato.</title>
        <authorList>
            <consortium name="The Potato Genome Sequencing Consortium"/>
        </authorList>
    </citation>
    <scope>NUCLEOTIDE SEQUENCE [LARGE SCALE GENOMIC DNA]</scope>
    <source>
        <strain evidence="2">cv. DM1-3 516 R44</strain>
    </source>
</reference>
<reference evidence="1" key="2">
    <citation type="submission" date="2015-06" db="UniProtKB">
        <authorList>
            <consortium name="EnsemblPlants"/>
        </authorList>
    </citation>
    <scope>IDENTIFICATION</scope>
    <source>
        <strain evidence="1">DM1-3 516 R44</strain>
    </source>
</reference>
<accession>M1DEQ4</accession>
<evidence type="ECO:0000313" key="2">
    <source>
        <dbReference type="Proteomes" id="UP000011115"/>
    </source>
</evidence>
<protein>
    <submittedName>
        <fullName evidence="1">Uncharacterized protein</fullName>
    </submittedName>
</protein>
<dbReference type="AlphaFoldDB" id="M1DEQ4"/>
<dbReference type="EnsemblPlants" id="PGSC0003DMT400087866">
    <property type="protein sequence ID" value="PGSC0003DMT400087866"/>
    <property type="gene ID" value="PGSC0003DMG400037437"/>
</dbReference>
<dbReference type="InParanoid" id="M1DEQ4"/>
<dbReference type="Gramene" id="PGSC0003DMT400087866">
    <property type="protein sequence ID" value="PGSC0003DMT400087866"/>
    <property type="gene ID" value="PGSC0003DMG400037437"/>
</dbReference>
<sequence>MSIYTDTRFNLLGLIGKESRALPTGRRFANSPCPSTLLFIFSSNLHYNFRWSELELNVRINVKGKGERTKEIKQRPRFPKLARALSTLPQGSLRPVVPLVVGSSILASILVARFIVDQEEKFWSFSKSVPCGFQEITTTRAYARRNEEGNVEQKVPLKDAL</sequence>
<dbReference type="HOGENOM" id="CLU_1646708_0_0_1"/>